<dbReference type="Pfam" id="PF04434">
    <property type="entry name" value="SWIM"/>
    <property type="match status" value="1"/>
</dbReference>
<feature type="region of interest" description="Disordered" evidence="6">
    <location>
        <begin position="17"/>
        <end position="58"/>
    </location>
</feature>
<name>A0AAD4XT67_9MAGN</name>
<feature type="domain" description="Tify" evidence="8">
    <location>
        <begin position="63"/>
        <end position="98"/>
    </location>
</feature>
<feature type="region of interest" description="Disordered" evidence="6">
    <location>
        <begin position="832"/>
        <end position="884"/>
    </location>
</feature>
<evidence type="ECO:0000256" key="5">
    <source>
        <dbReference type="PROSITE-ProRule" id="PRU00325"/>
    </source>
</evidence>
<dbReference type="Pfam" id="PF10551">
    <property type="entry name" value="MULE"/>
    <property type="match status" value="1"/>
</dbReference>
<dbReference type="AlphaFoldDB" id="A0AAD4XT67"/>
<dbReference type="PROSITE" id="PS50966">
    <property type="entry name" value="ZF_SWIM"/>
    <property type="match status" value="1"/>
</dbReference>
<dbReference type="PANTHER" id="PTHR31669:SF305">
    <property type="entry name" value="PROTEIN FAR1-RELATED SEQUENCE"/>
    <property type="match status" value="1"/>
</dbReference>
<evidence type="ECO:0000313" key="10">
    <source>
        <dbReference type="Proteomes" id="UP001202328"/>
    </source>
</evidence>
<dbReference type="InterPro" id="IPR018289">
    <property type="entry name" value="MULE_transposase_dom"/>
</dbReference>
<dbReference type="Proteomes" id="UP001202328">
    <property type="component" value="Unassembled WGS sequence"/>
</dbReference>
<evidence type="ECO:0000256" key="6">
    <source>
        <dbReference type="SAM" id="MobiDB-lite"/>
    </source>
</evidence>
<sequence>MAKALVIDQNLTSILQINEEEEEKEDSGYDADVTGNKIPEETNTSNSNTGARRGSRNNAATALKSKASELTLSFEGKVYVFQKVNPEKVQAVLSILGGSDIPDGGQCPRCLNVSRRIASLVRFREKRKDRCYEKKFQNNAHKKVEQKMDKKNTKSPIELNETFQTGGNILMETDIGVSKDIEVPNLGMIFQSDDEAYDFYNRYARSVGFSIRKSSSTHRSDKTVSRRIFCCSKEGVYREHSRGAPMKPRLQTRTDCKARLVIRIQDDGSYSVAEFVVEHNHELVPPSEVHILRSHRKMREAQTGMFNNLQLVGTGATGFYSYMSAEDGKTHNLSFTQVDSSNHLDKRSKNILMTGDVQIVLDYFNCMQKENPYFFYSIQMDSNNQICGCIWSDAKSRIDYSFFGDVVWVETTFRTSDYDKPCALFVGVNNHGQAIPFGCALLWEETAESFVWLFQTFLEAMNGKQPESIFTDQAPQISDAVGRVLPNSHHRLCSWHIYENALRHLSDVFEQHKSFAQDFKSCICGNETEEEFQFCWDALVKKYNLAENEWLQDLYLLREKWAQVYGQEYFCAGITNTQRSEGMNFVKKYFKRTLTLREFVAQYEKAVASRREKEKNQDSVSRQTKPDLRIAWPAVVQAAEKYTTKIFTLFQEEYVHTLDLFVESLGEDGTVCTYRVSSFENIKPRTVTFNSTDNSVKCSCKKFEIMGILCAHALKILHTRRLPDLPLQYYLNRWTRDARAGAVVDDFRKSLPVNCRSSLTSQYADLAYMSLTIAVKGSSTENSSGFTKVLLVQVLEELDNFLKFDSDQGRFFEKVSRQRVVDHSCADTVLQNLPRKKAKDKASGKIKSPLGKGKKRDNTQLQPTGTDGQVGQVSVGATGTTSGPLMVSVPSSVPFYPARPWNLPHYSQGSIEQVEQATVTQSENDSTQCRIMSGGWSSPPSCPSETLPPNVMGCPDTSDPNRLPYHTAGPSNLPQMPCIYPHVYTEGSNRLVDQTMLQDGAGSNNQSNQGFIGFLNKMLCILRLPTIEGWRKHIVGETNSSNMHIALSTLQLKLK</sequence>
<keyword evidence="10" id="KW-1185">Reference proteome</keyword>
<protein>
    <recommendedName>
        <fullName evidence="11">Protein FAR1-RELATED SEQUENCE</fullName>
    </recommendedName>
</protein>
<evidence type="ECO:0008006" key="11">
    <source>
        <dbReference type="Google" id="ProtNLM"/>
    </source>
</evidence>
<dbReference type="EMBL" id="JAJJMB010004648">
    <property type="protein sequence ID" value="KAI3942459.1"/>
    <property type="molecule type" value="Genomic_DNA"/>
</dbReference>
<evidence type="ECO:0000256" key="3">
    <source>
        <dbReference type="ARBA" id="ARBA00022771"/>
    </source>
</evidence>
<keyword evidence="4" id="KW-0862">Zinc</keyword>
<dbReference type="GO" id="GO:0008270">
    <property type="term" value="F:zinc ion binding"/>
    <property type="evidence" value="ECO:0007669"/>
    <property type="project" value="UniProtKB-KW"/>
</dbReference>
<dbReference type="SMART" id="SM00575">
    <property type="entry name" value="ZnF_PMZ"/>
    <property type="match status" value="1"/>
</dbReference>
<dbReference type="SMART" id="SM00979">
    <property type="entry name" value="TIFY"/>
    <property type="match status" value="1"/>
</dbReference>
<feature type="compositionally biased region" description="Polar residues" evidence="6">
    <location>
        <begin position="859"/>
        <end position="883"/>
    </location>
</feature>
<dbReference type="Pfam" id="PF03101">
    <property type="entry name" value="FAR1"/>
    <property type="match status" value="1"/>
</dbReference>
<comment type="caution">
    <text evidence="9">The sequence shown here is derived from an EMBL/GenBank/DDBJ whole genome shotgun (WGS) entry which is preliminary data.</text>
</comment>
<feature type="compositionally biased region" description="Acidic residues" evidence="6">
    <location>
        <begin position="18"/>
        <end position="29"/>
    </location>
</feature>
<organism evidence="9 10">
    <name type="scientific">Papaver atlanticum</name>
    <dbReference type="NCBI Taxonomy" id="357466"/>
    <lineage>
        <taxon>Eukaryota</taxon>
        <taxon>Viridiplantae</taxon>
        <taxon>Streptophyta</taxon>
        <taxon>Embryophyta</taxon>
        <taxon>Tracheophyta</taxon>
        <taxon>Spermatophyta</taxon>
        <taxon>Magnoliopsida</taxon>
        <taxon>Ranunculales</taxon>
        <taxon>Papaveraceae</taxon>
        <taxon>Papaveroideae</taxon>
        <taxon>Papaver</taxon>
    </lineage>
</organism>
<evidence type="ECO:0000256" key="2">
    <source>
        <dbReference type="ARBA" id="ARBA00022723"/>
    </source>
</evidence>
<gene>
    <name evidence="9" type="ORF">MKW98_013111</name>
</gene>
<comment type="similarity">
    <text evidence="1">Belongs to the FHY3/FAR1 family.</text>
</comment>
<feature type="domain" description="SWIM-type" evidence="7">
    <location>
        <begin position="685"/>
        <end position="721"/>
    </location>
</feature>
<keyword evidence="2" id="KW-0479">Metal-binding</keyword>
<evidence type="ECO:0000259" key="7">
    <source>
        <dbReference type="PROSITE" id="PS50966"/>
    </source>
</evidence>
<dbReference type="InterPro" id="IPR004330">
    <property type="entry name" value="FAR1_DNA_bnd_dom"/>
</dbReference>
<dbReference type="PANTHER" id="PTHR31669">
    <property type="entry name" value="PROTEIN FAR1-RELATED SEQUENCE 10-RELATED"/>
    <property type="match status" value="1"/>
</dbReference>
<evidence type="ECO:0000256" key="4">
    <source>
        <dbReference type="ARBA" id="ARBA00022833"/>
    </source>
</evidence>
<dbReference type="Pfam" id="PF06200">
    <property type="entry name" value="tify"/>
    <property type="match status" value="1"/>
</dbReference>
<reference evidence="9" key="1">
    <citation type="submission" date="2022-04" db="EMBL/GenBank/DDBJ databases">
        <title>A functionally conserved STORR gene fusion in Papaver species that diverged 16.8 million years ago.</title>
        <authorList>
            <person name="Catania T."/>
        </authorList>
    </citation>
    <scope>NUCLEOTIDE SEQUENCE</scope>
    <source>
        <strain evidence="9">S-188037</strain>
    </source>
</reference>
<evidence type="ECO:0000313" key="9">
    <source>
        <dbReference type="EMBL" id="KAI3942459.1"/>
    </source>
</evidence>
<dbReference type="InterPro" id="IPR010399">
    <property type="entry name" value="Tify_dom"/>
</dbReference>
<dbReference type="PROSITE" id="PS51320">
    <property type="entry name" value="TIFY"/>
    <property type="match status" value="1"/>
</dbReference>
<accession>A0AAD4XT67</accession>
<evidence type="ECO:0000256" key="1">
    <source>
        <dbReference type="ARBA" id="ARBA00005889"/>
    </source>
</evidence>
<keyword evidence="3 5" id="KW-0863">Zinc-finger</keyword>
<proteinExistence type="inferred from homology"/>
<dbReference type="InterPro" id="IPR031052">
    <property type="entry name" value="FHY3/FAR1"/>
</dbReference>
<feature type="compositionally biased region" description="Polar residues" evidence="6">
    <location>
        <begin position="41"/>
        <end position="58"/>
    </location>
</feature>
<evidence type="ECO:0000259" key="8">
    <source>
        <dbReference type="PROSITE" id="PS51320"/>
    </source>
</evidence>
<dbReference type="InterPro" id="IPR006564">
    <property type="entry name" value="Znf_PMZ"/>
</dbReference>
<dbReference type="GO" id="GO:0006355">
    <property type="term" value="P:regulation of DNA-templated transcription"/>
    <property type="evidence" value="ECO:0007669"/>
    <property type="project" value="InterPro"/>
</dbReference>
<dbReference type="InterPro" id="IPR007527">
    <property type="entry name" value="Znf_SWIM"/>
</dbReference>